<dbReference type="PANTHER" id="PTHR36050">
    <property type="entry name" value="O-FUCOSYLTRANSFERASE 30"/>
    <property type="match status" value="1"/>
</dbReference>
<accession>A0AAN7QPD0</accession>
<dbReference type="EMBL" id="JAXIOK010000004">
    <property type="protein sequence ID" value="KAK4773507.1"/>
    <property type="molecule type" value="Genomic_DNA"/>
</dbReference>
<name>A0AAN7QPD0_9MYRT</name>
<evidence type="ECO:0000313" key="2">
    <source>
        <dbReference type="Proteomes" id="UP001345219"/>
    </source>
</evidence>
<comment type="caution">
    <text evidence="1">The sequence shown here is derived from an EMBL/GenBank/DDBJ whole genome shotgun (WGS) entry which is preliminary data.</text>
</comment>
<proteinExistence type="predicted"/>
<dbReference type="Proteomes" id="UP001345219">
    <property type="component" value="Chromosome 22"/>
</dbReference>
<sequence length="202" mass="22942">MSNVILFAGIPNRTLIVPPVLDHHVVALGSCPKFMVLGPTEIRAACLYAVDEDCKNTVWIYQREDKDGKLELFQPNEQLRKKKKISYIRRRQDVYKTLRHGTKAGSMAVVAFGNLFTSPYRGSQLLIDIPGAPLDQTMQVHEIVRAEIMTPVSIVEEGKLFEELTTTSSIVALDWKKFDRERCAEELKFMIKVIVSCFTPNK</sequence>
<evidence type="ECO:0000313" key="1">
    <source>
        <dbReference type="EMBL" id="KAK4773507.1"/>
    </source>
</evidence>
<dbReference type="PANTHER" id="PTHR36050:SF1">
    <property type="entry name" value="O-FUCOSYLTRANSFERASE 30"/>
    <property type="match status" value="1"/>
</dbReference>
<dbReference type="AlphaFoldDB" id="A0AAN7QPD0"/>
<reference evidence="1 2" key="1">
    <citation type="journal article" date="2023" name="Hortic Res">
        <title>Pangenome of water caltrop reveals structural variations and asymmetric subgenome divergence after allopolyploidization.</title>
        <authorList>
            <person name="Zhang X."/>
            <person name="Chen Y."/>
            <person name="Wang L."/>
            <person name="Yuan Y."/>
            <person name="Fang M."/>
            <person name="Shi L."/>
            <person name="Lu R."/>
            <person name="Comes H.P."/>
            <person name="Ma Y."/>
            <person name="Chen Y."/>
            <person name="Huang G."/>
            <person name="Zhou Y."/>
            <person name="Zheng Z."/>
            <person name="Qiu Y."/>
        </authorList>
    </citation>
    <scope>NUCLEOTIDE SEQUENCE [LARGE SCALE GENOMIC DNA]</scope>
    <source>
        <tissue evidence="1">Roots</tissue>
    </source>
</reference>
<protein>
    <submittedName>
        <fullName evidence="1">Uncharacterized protein</fullName>
    </submittedName>
</protein>
<organism evidence="1 2">
    <name type="scientific">Trapa incisa</name>
    <dbReference type="NCBI Taxonomy" id="236973"/>
    <lineage>
        <taxon>Eukaryota</taxon>
        <taxon>Viridiplantae</taxon>
        <taxon>Streptophyta</taxon>
        <taxon>Embryophyta</taxon>
        <taxon>Tracheophyta</taxon>
        <taxon>Spermatophyta</taxon>
        <taxon>Magnoliopsida</taxon>
        <taxon>eudicotyledons</taxon>
        <taxon>Gunneridae</taxon>
        <taxon>Pentapetalae</taxon>
        <taxon>rosids</taxon>
        <taxon>malvids</taxon>
        <taxon>Myrtales</taxon>
        <taxon>Lythraceae</taxon>
        <taxon>Trapa</taxon>
    </lineage>
</organism>
<keyword evidence="2" id="KW-1185">Reference proteome</keyword>
<gene>
    <name evidence="1" type="ORF">SAY87_028526</name>
</gene>